<evidence type="ECO:0000313" key="3">
    <source>
        <dbReference type="Proteomes" id="UP000198967"/>
    </source>
</evidence>
<organism evidence="2 3">
    <name type="scientific">Pseudonocardia oroxyli</name>
    <dbReference type="NCBI Taxonomy" id="366584"/>
    <lineage>
        <taxon>Bacteria</taxon>
        <taxon>Bacillati</taxon>
        <taxon>Actinomycetota</taxon>
        <taxon>Actinomycetes</taxon>
        <taxon>Pseudonocardiales</taxon>
        <taxon>Pseudonocardiaceae</taxon>
        <taxon>Pseudonocardia</taxon>
    </lineage>
</organism>
<feature type="domain" description="QsdR TetR regulatory C-terminal" evidence="1">
    <location>
        <begin position="75"/>
        <end position="185"/>
    </location>
</feature>
<dbReference type="Gene3D" id="1.10.357.10">
    <property type="entry name" value="Tetracycline Repressor, domain 2"/>
    <property type="match status" value="1"/>
</dbReference>
<keyword evidence="3" id="KW-1185">Reference proteome</keyword>
<protein>
    <recommendedName>
        <fullName evidence="1">QsdR TetR regulatory C-terminal domain-containing protein</fullName>
    </recommendedName>
</protein>
<dbReference type="STRING" id="366584.SAMN05216377_101226"/>
<dbReference type="Proteomes" id="UP000198967">
    <property type="component" value="Unassembled WGS sequence"/>
</dbReference>
<dbReference type="EMBL" id="FNBE01000001">
    <property type="protein sequence ID" value="SDE57686.1"/>
    <property type="molecule type" value="Genomic_DNA"/>
</dbReference>
<evidence type="ECO:0000259" key="1">
    <source>
        <dbReference type="Pfam" id="PF18598"/>
    </source>
</evidence>
<dbReference type="AlphaFoldDB" id="A0A1G7E2H0"/>
<accession>A0A1G7E2H0</accession>
<dbReference type="InterPro" id="IPR009057">
    <property type="entry name" value="Homeodomain-like_sf"/>
</dbReference>
<sequence length="190" mass="20779">MSVTGHTTHEDAVRLARRAFMAGERIDAQGIAAALGVDRTTLFRWVGNRDRLLVAVLTSLADPTLRAAAQRAPGRGPERVGRIMQDFAQALIDAPYYRSFLRRETERALRLITTRASPLQQHVVGEVERLLAEECRAGHLPTALPLGDLAYLVVRIAESFIYADLLTGEEPDAEKVRTAVTALLRGAAGP</sequence>
<evidence type="ECO:0000313" key="2">
    <source>
        <dbReference type="EMBL" id="SDE57686.1"/>
    </source>
</evidence>
<proteinExistence type="predicted"/>
<gene>
    <name evidence="2" type="ORF">SAMN05216377_101226</name>
</gene>
<name>A0A1G7E2H0_PSEOR</name>
<dbReference type="SUPFAM" id="SSF46689">
    <property type="entry name" value="Homeodomain-like"/>
    <property type="match status" value="1"/>
</dbReference>
<dbReference type="InterPro" id="IPR041485">
    <property type="entry name" value="TetR_C_36"/>
</dbReference>
<dbReference type="Pfam" id="PF18598">
    <property type="entry name" value="TetR_C_36"/>
    <property type="match status" value="1"/>
</dbReference>
<dbReference type="RefSeq" id="WP_245707227.1">
    <property type="nucleotide sequence ID" value="NZ_FNBE01000001.1"/>
</dbReference>
<reference evidence="2 3" key="1">
    <citation type="submission" date="2016-10" db="EMBL/GenBank/DDBJ databases">
        <authorList>
            <person name="de Groot N.N."/>
        </authorList>
    </citation>
    <scope>NUCLEOTIDE SEQUENCE [LARGE SCALE GENOMIC DNA]</scope>
    <source>
        <strain evidence="2 3">CGMCC 4.3143</strain>
    </source>
</reference>